<dbReference type="SMART" id="SM00595">
    <property type="entry name" value="MADF"/>
    <property type="match status" value="1"/>
</dbReference>
<dbReference type="GeneID" id="115628584"/>
<name>A0A6J2TWW3_DROLE</name>
<dbReference type="RefSeq" id="XP_030380628.1">
    <property type="nucleotide sequence ID" value="XM_030524768.1"/>
</dbReference>
<dbReference type="Proteomes" id="UP000504634">
    <property type="component" value="Unplaced"/>
</dbReference>
<proteinExistence type="predicted"/>
<reference evidence="3 4" key="1">
    <citation type="submission" date="2025-04" db="UniProtKB">
        <authorList>
            <consortium name="RefSeq"/>
        </authorList>
    </citation>
    <scope>IDENTIFICATION</scope>
    <source>
        <strain evidence="3 4">11010-0011.00</strain>
        <tissue evidence="3 4">Whole body</tissue>
    </source>
</reference>
<dbReference type="PROSITE" id="PS51029">
    <property type="entry name" value="MADF"/>
    <property type="match status" value="1"/>
</dbReference>
<dbReference type="AlphaFoldDB" id="A0A6J2TWW3"/>
<dbReference type="OrthoDB" id="6577442at2759"/>
<organism evidence="2 4">
    <name type="scientific">Drosophila lebanonensis</name>
    <name type="common">Fruit fly</name>
    <name type="synonym">Scaptodrosophila lebanonensis</name>
    <dbReference type="NCBI Taxonomy" id="7225"/>
    <lineage>
        <taxon>Eukaryota</taxon>
        <taxon>Metazoa</taxon>
        <taxon>Ecdysozoa</taxon>
        <taxon>Arthropoda</taxon>
        <taxon>Hexapoda</taxon>
        <taxon>Insecta</taxon>
        <taxon>Pterygota</taxon>
        <taxon>Neoptera</taxon>
        <taxon>Endopterygota</taxon>
        <taxon>Diptera</taxon>
        <taxon>Brachycera</taxon>
        <taxon>Muscomorpha</taxon>
        <taxon>Ephydroidea</taxon>
        <taxon>Drosophilidae</taxon>
        <taxon>Scaptodrosophila</taxon>
    </lineage>
</organism>
<dbReference type="Pfam" id="PF10545">
    <property type="entry name" value="MADF_DNA_bdg"/>
    <property type="match status" value="1"/>
</dbReference>
<evidence type="ECO:0000313" key="2">
    <source>
        <dbReference type="Proteomes" id="UP000504634"/>
    </source>
</evidence>
<protein>
    <submittedName>
        <fullName evidence="3 4">Uncharacterized protein LOC115628584 isoform X1</fullName>
    </submittedName>
</protein>
<dbReference type="InterPro" id="IPR006578">
    <property type="entry name" value="MADF-dom"/>
</dbReference>
<evidence type="ECO:0000313" key="3">
    <source>
        <dbReference type="RefSeq" id="XP_030380628.1"/>
    </source>
</evidence>
<accession>A0A6J2TWW3</accession>
<keyword evidence="2" id="KW-1185">Reference proteome</keyword>
<evidence type="ECO:0000259" key="1">
    <source>
        <dbReference type="PROSITE" id="PS51029"/>
    </source>
</evidence>
<dbReference type="RefSeq" id="XP_030380629.1">
    <property type="nucleotide sequence ID" value="XM_030524769.1"/>
</dbReference>
<gene>
    <name evidence="3 4" type="primary">LOC115628584</name>
</gene>
<feature type="domain" description="MADF" evidence="1">
    <location>
        <begin position="28"/>
        <end position="121"/>
    </location>
</feature>
<dbReference type="PANTHER" id="PTHR21505">
    <property type="entry name" value="MADF DOMAIN-CONTAINING PROTEIN-RELATED"/>
    <property type="match status" value="1"/>
</dbReference>
<dbReference type="PANTHER" id="PTHR21505:SF8">
    <property type="entry name" value="DPT-YFP REPRESSOR BY OVEREXPRESSION, ISOFORM D-RELATED"/>
    <property type="match status" value="1"/>
</dbReference>
<sequence length="193" mass="22935">MDQEPQSIILFPTTEILASTHRMRRYIKLIDLYEKHECLWNQFSKDFFNFELRNKIWSEIAEQMKKNSSPDTWKCILHSLRYNVEIERLREQEASFYNMRVELAPKLVYAEKFKFLKRMYMGGHATMKVPHVLVRRPAVGNGEILNRKKEVRESYYTSKLKSLESLRNSRSSLLCLTPETYRKLNMSSADVAA</sequence>
<evidence type="ECO:0000313" key="4">
    <source>
        <dbReference type="RefSeq" id="XP_030380629.1"/>
    </source>
</evidence>